<accession>A0A4R1KW45</accession>
<organism evidence="2 3">
    <name type="scientific">Winogradskyella wandonensis</name>
    <dbReference type="NCBI Taxonomy" id="1442586"/>
    <lineage>
        <taxon>Bacteria</taxon>
        <taxon>Pseudomonadati</taxon>
        <taxon>Bacteroidota</taxon>
        <taxon>Flavobacteriia</taxon>
        <taxon>Flavobacteriales</taxon>
        <taxon>Flavobacteriaceae</taxon>
        <taxon>Winogradskyella</taxon>
    </lineage>
</organism>
<feature type="transmembrane region" description="Helical" evidence="1">
    <location>
        <begin position="38"/>
        <end position="60"/>
    </location>
</feature>
<comment type="caution">
    <text evidence="2">The sequence shown here is derived from an EMBL/GenBank/DDBJ whole genome shotgun (WGS) entry which is preliminary data.</text>
</comment>
<protein>
    <submittedName>
        <fullName evidence="2">Uncharacterized protein</fullName>
    </submittedName>
</protein>
<keyword evidence="1" id="KW-0472">Membrane</keyword>
<keyword evidence="1" id="KW-0812">Transmembrane</keyword>
<dbReference type="AlphaFoldDB" id="A0A4R1KW45"/>
<evidence type="ECO:0000256" key="1">
    <source>
        <dbReference type="SAM" id="Phobius"/>
    </source>
</evidence>
<keyword evidence="1" id="KW-1133">Transmembrane helix</keyword>
<gene>
    <name evidence="2" type="ORF">DFQ05_0457</name>
</gene>
<sequence>MKFRLPFPLNYNTVSLCIIAIVALTFITAGIFDVLDYVIFKILLIGLTAALAIIVSVILFKKDIKKNRLTTNLKDDSH</sequence>
<feature type="transmembrane region" description="Helical" evidence="1">
    <location>
        <begin position="12"/>
        <end position="32"/>
    </location>
</feature>
<dbReference type="OrthoDB" id="1453030at2"/>
<dbReference type="EMBL" id="SMGI01000001">
    <property type="protein sequence ID" value="TCK68947.1"/>
    <property type="molecule type" value="Genomic_DNA"/>
</dbReference>
<dbReference type="Proteomes" id="UP000295714">
    <property type="component" value="Unassembled WGS sequence"/>
</dbReference>
<reference evidence="2 3" key="1">
    <citation type="journal article" date="2015" name="Stand. Genomic Sci.">
        <title>Genomic Encyclopedia of Bacterial and Archaeal Type Strains, Phase III: the genomes of soil and plant-associated and newly described type strains.</title>
        <authorList>
            <person name="Whitman W.B."/>
            <person name="Woyke T."/>
            <person name="Klenk H.P."/>
            <person name="Zhou Y."/>
            <person name="Lilburn T.G."/>
            <person name="Beck B.J."/>
            <person name="De Vos P."/>
            <person name="Vandamme P."/>
            <person name="Eisen J.A."/>
            <person name="Garrity G."/>
            <person name="Hugenholtz P."/>
            <person name="Kyrpides N.C."/>
        </authorList>
    </citation>
    <scope>NUCLEOTIDE SEQUENCE [LARGE SCALE GENOMIC DNA]</scope>
    <source>
        <strain evidence="2 3">CECT 8445</strain>
    </source>
</reference>
<proteinExistence type="predicted"/>
<evidence type="ECO:0000313" key="3">
    <source>
        <dbReference type="Proteomes" id="UP000295714"/>
    </source>
</evidence>
<keyword evidence="3" id="KW-1185">Reference proteome</keyword>
<name>A0A4R1KW45_9FLAO</name>
<evidence type="ECO:0000313" key="2">
    <source>
        <dbReference type="EMBL" id="TCK68947.1"/>
    </source>
</evidence>
<dbReference type="RefSeq" id="WP_132703158.1">
    <property type="nucleotide sequence ID" value="NZ_SMGI01000001.1"/>
</dbReference>